<dbReference type="Proteomes" id="UP001189429">
    <property type="component" value="Unassembled WGS sequence"/>
</dbReference>
<dbReference type="Pfam" id="PF01927">
    <property type="entry name" value="Mut7-C"/>
    <property type="match status" value="1"/>
</dbReference>
<dbReference type="PANTHER" id="PTHR39081:SF1">
    <property type="entry name" value="MUT7-C RNASE DOMAIN-CONTAINING PROTEIN"/>
    <property type="match status" value="1"/>
</dbReference>
<proteinExistence type="predicted"/>
<dbReference type="InterPro" id="IPR002782">
    <property type="entry name" value="Mut7-C_RNAse_dom"/>
</dbReference>
<organism evidence="3 4">
    <name type="scientific">Prorocentrum cordatum</name>
    <dbReference type="NCBI Taxonomy" id="2364126"/>
    <lineage>
        <taxon>Eukaryota</taxon>
        <taxon>Sar</taxon>
        <taxon>Alveolata</taxon>
        <taxon>Dinophyceae</taxon>
        <taxon>Prorocentrales</taxon>
        <taxon>Prorocentraceae</taxon>
        <taxon>Prorocentrum</taxon>
    </lineage>
</organism>
<sequence>MQPLELAGRLEVLLSVTGRERSSVSQHLQRDLASLEAPDVCALLHFCERLQPREAAATGTRLLVKACEGRGDLSLAELMGLQLDTLLRLVRGCPALARAPADDPELADGLLAKLLCWCEGGAAVDAGTAARRVGCGLPALEAVGLFGLAAVLPGETLQSLLQQVLWQAPGPSLGQLKEAGAAAPGLRPRMLWLALEGCRRGEGLLDPRELVKLSHRWGVVDEQVMVALEELLQALRMASRPPRPRPSLATWRRPPTAARCPGCGSGATSASFSSTARQSPRRPSAPPRCGPRRPWRAARACAWAWTRSGATPAPCRCCSWRCRSTGKRRRPSFWWTWSQRRTSRCCCTVVGCSPRTPRFQGATRCWHGVPGRTSGASWPPGCCRSLATGVSPPYLPGGSIFSERGGRWVRSPASARSSATAWAQTWPLAARKERVPFLLPSELNRLMRKLRGIGIDSVLLPEGASLQALASTAKREDRVILARPGKRQLGAEALGRTYFVRAERPDEQLQEVIDVFGVRVDSQNICGRCVECNASNWVACGSDEVRGEVADKVLARYQEFWRCGGCGKVFWEGSMFEKAVSHFRTFVPCERSGGGGGGASEGSAPPSVSTSQGAGEAPATAQKYLDMRQRGLSGQRVRAQMVRDGILAAGQLPLPRCALDEGPGPCAAAAWSGAASLVRSLFEAELAAGRDPGAAAAAALRAAAAASGA</sequence>
<keyword evidence="4" id="KW-1185">Reference proteome</keyword>
<evidence type="ECO:0000256" key="1">
    <source>
        <dbReference type="SAM" id="MobiDB-lite"/>
    </source>
</evidence>
<evidence type="ECO:0000313" key="4">
    <source>
        <dbReference type="Proteomes" id="UP001189429"/>
    </source>
</evidence>
<accession>A0ABN9VKS0</accession>
<feature type="region of interest" description="Disordered" evidence="1">
    <location>
        <begin position="594"/>
        <end position="616"/>
    </location>
</feature>
<comment type="caution">
    <text evidence="3">The sequence shown here is derived from an EMBL/GenBank/DDBJ whole genome shotgun (WGS) entry which is preliminary data.</text>
</comment>
<gene>
    <name evidence="3" type="ORF">PCOR1329_LOCUS58965</name>
</gene>
<protein>
    <recommendedName>
        <fullName evidence="2">Mut7-C RNAse domain-containing protein</fullName>
    </recommendedName>
</protein>
<name>A0ABN9VKS0_9DINO</name>
<feature type="compositionally biased region" description="Low complexity" evidence="1">
    <location>
        <begin position="266"/>
        <end position="282"/>
    </location>
</feature>
<evidence type="ECO:0000259" key="2">
    <source>
        <dbReference type="Pfam" id="PF01927"/>
    </source>
</evidence>
<reference evidence="3" key="1">
    <citation type="submission" date="2023-10" db="EMBL/GenBank/DDBJ databases">
        <authorList>
            <person name="Chen Y."/>
            <person name="Shah S."/>
            <person name="Dougan E. K."/>
            <person name="Thang M."/>
            <person name="Chan C."/>
        </authorList>
    </citation>
    <scope>NUCLEOTIDE SEQUENCE [LARGE SCALE GENOMIC DNA]</scope>
</reference>
<dbReference type="PANTHER" id="PTHR39081">
    <property type="entry name" value="MUT7-C DOMAIN-CONTAINING PROTEIN"/>
    <property type="match status" value="1"/>
</dbReference>
<feature type="region of interest" description="Disordered" evidence="1">
    <location>
        <begin position="239"/>
        <end position="293"/>
    </location>
</feature>
<evidence type="ECO:0000313" key="3">
    <source>
        <dbReference type="EMBL" id="CAK0873896.1"/>
    </source>
</evidence>
<feature type="domain" description="Mut7-C RNAse" evidence="2">
    <location>
        <begin position="437"/>
        <end position="580"/>
    </location>
</feature>
<dbReference type="EMBL" id="CAUYUJ010017334">
    <property type="protein sequence ID" value="CAK0873896.1"/>
    <property type="molecule type" value="Genomic_DNA"/>
</dbReference>